<gene>
    <name evidence="1" type="ORF">FHS42_002199</name>
</gene>
<accession>A0A7W9Q7P9</accession>
<comment type="caution">
    <text evidence="1">The sequence shown here is derived from an EMBL/GenBank/DDBJ whole genome shotgun (WGS) entry which is preliminary data.</text>
</comment>
<evidence type="ECO:0000313" key="1">
    <source>
        <dbReference type="EMBL" id="MBB5935149.1"/>
    </source>
</evidence>
<dbReference type="Proteomes" id="UP000588098">
    <property type="component" value="Unassembled WGS sequence"/>
</dbReference>
<dbReference type="AlphaFoldDB" id="A0A7W9Q7P9"/>
<keyword evidence="1" id="KW-0808">Transferase</keyword>
<dbReference type="EMBL" id="JACHJL010000004">
    <property type="protein sequence ID" value="MBB5935149.1"/>
    <property type="molecule type" value="Genomic_DNA"/>
</dbReference>
<dbReference type="RefSeq" id="WP_221476311.1">
    <property type="nucleotide sequence ID" value="NZ_JACHJL010000004.1"/>
</dbReference>
<sequence>MGDLFARTQLPALAADAWALATAHGRSDTPPQVEARPARCVLGIAGAPGAGKSTLARALVAALEERHGAGTAAYLPLDGFHLSHTQLQRLGLTDRKGSAPSFDVWGYAALVHRVSQERQHDVYVPDYDRTLHEPVAARHVVRPTAGLVITEGNYLACDAPGWRDARRSMAAVWYLEAPDEVRETRLVERQLAGGRDAAHARAWVAGNDQPNGEQVKESRRLCDRIVSPVDMDVTKRRG</sequence>
<dbReference type="InterPro" id="IPR027417">
    <property type="entry name" value="P-loop_NTPase"/>
</dbReference>
<reference evidence="1 2" key="1">
    <citation type="submission" date="2020-08" db="EMBL/GenBank/DDBJ databases">
        <title>Genomic Encyclopedia of Type Strains, Phase III (KMG-III): the genomes of soil and plant-associated and newly described type strains.</title>
        <authorList>
            <person name="Whitman W."/>
        </authorList>
    </citation>
    <scope>NUCLEOTIDE SEQUENCE [LARGE SCALE GENOMIC DNA]</scope>
    <source>
        <strain evidence="1 2">CECT 8305</strain>
    </source>
</reference>
<keyword evidence="2" id="KW-1185">Reference proteome</keyword>
<organism evidence="1 2">
    <name type="scientific">Streptomyces zagrosensis</name>
    <dbReference type="NCBI Taxonomy" id="1042984"/>
    <lineage>
        <taxon>Bacteria</taxon>
        <taxon>Bacillati</taxon>
        <taxon>Actinomycetota</taxon>
        <taxon>Actinomycetes</taxon>
        <taxon>Kitasatosporales</taxon>
        <taxon>Streptomycetaceae</taxon>
        <taxon>Streptomyces</taxon>
    </lineage>
</organism>
<dbReference type="SUPFAM" id="SSF52540">
    <property type="entry name" value="P-loop containing nucleoside triphosphate hydrolases"/>
    <property type="match status" value="1"/>
</dbReference>
<dbReference type="Gene3D" id="3.40.50.300">
    <property type="entry name" value="P-loop containing nucleotide triphosphate hydrolases"/>
    <property type="match status" value="2"/>
</dbReference>
<proteinExistence type="predicted"/>
<protein>
    <submittedName>
        <fullName evidence="1">Pantothenate kinase</fullName>
    </submittedName>
</protein>
<evidence type="ECO:0000313" key="2">
    <source>
        <dbReference type="Proteomes" id="UP000588098"/>
    </source>
</evidence>
<dbReference type="PANTHER" id="PTHR10285">
    <property type="entry name" value="URIDINE KINASE"/>
    <property type="match status" value="1"/>
</dbReference>
<dbReference type="GO" id="GO:0016301">
    <property type="term" value="F:kinase activity"/>
    <property type="evidence" value="ECO:0007669"/>
    <property type="project" value="UniProtKB-KW"/>
</dbReference>
<name>A0A7W9Q7P9_9ACTN</name>
<keyword evidence="1" id="KW-0418">Kinase</keyword>